<dbReference type="EMBL" id="JAVFWL010000005">
    <property type="protein sequence ID" value="KAK6755879.1"/>
    <property type="molecule type" value="Genomic_DNA"/>
</dbReference>
<protein>
    <submittedName>
        <fullName evidence="1">Uncharacterized protein</fullName>
    </submittedName>
</protein>
<comment type="caution">
    <text evidence="1">The sequence shown here is derived from an EMBL/GenBank/DDBJ whole genome shotgun (WGS) entry which is preliminary data.</text>
</comment>
<dbReference type="Proteomes" id="UP001303046">
    <property type="component" value="Unassembled WGS sequence"/>
</dbReference>
<reference evidence="1 2" key="1">
    <citation type="submission" date="2023-08" db="EMBL/GenBank/DDBJ databases">
        <title>A Necator americanus chromosomal reference genome.</title>
        <authorList>
            <person name="Ilik V."/>
            <person name="Petrzelkova K.J."/>
            <person name="Pardy F."/>
            <person name="Fuh T."/>
            <person name="Niatou-Singa F.S."/>
            <person name="Gouil Q."/>
            <person name="Baker L."/>
            <person name="Ritchie M.E."/>
            <person name="Jex A.R."/>
            <person name="Gazzola D."/>
            <person name="Li H."/>
            <person name="Toshio Fujiwara R."/>
            <person name="Zhan B."/>
            <person name="Aroian R.V."/>
            <person name="Pafco B."/>
            <person name="Schwarz E.M."/>
        </authorList>
    </citation>
    <scope>NUCLEOTIDE SEQUENCE [LARGE SCALE GENOMIC DNA]</scope>
    <source>
        <strain evidence="1 2">Aroian</strain>
        <tissue evidence="1">Whole animal</tissue>
    </source>
</reference>
<keyword evidence="2" id="KW-1185">Reference proteome</keyword>
<organism evidence="1 2">
    <name type="scientific">Necator americanus</name>
    <name type="common">Human hookworm</name>
    <dbReference type="NCBI Taxonomy" id="51031"/>
    <lineage>
        <taxon>Eukaryota</taxon>
        <taxon>Metazoa</taxon>
        <taxon>Ecdysozoa</taxon>
        <taxon>Nematoda</taxon>
        <taxon>Chromadorea</taxon>
        <taxon>Rhabditida</taxon>
        <taxon>Rhabditina</taxon>
        <taxon>Rhabditomorpha</taxon>
        <taxon>Strongyloidea</taxon>
        <taxon>Ancylostomatidae</taxon>
        <taxon>Bunostominae</taxon>
        <taxon>Necator</taxon>
    </lineage>
</organism>
<evidence type="ECO:0000313" key="2">
    <source>
        <dbReference type="Proteomes" id="UP001303046"/>
    </source>
</evidence>
<evidence type="ECO:0000313" key="1">
    <source>
        <dbReference type="EMBL" id="KAK6755879.1"/>
    </source>
</evidence>
<proteinExistence type="predicted"/>
<sequence length="120" mass="13242">MIAKITETLQRNNLCLEDKRFLCDDGIQLSISPHSQDIRPQILFGCTDLFSLIKNEFALQHMLPPGLRFILSKLGYLVAGRSNKGTTVSENGIDIESNEINDGTAVSTLKTSSNKDSLES</sequence>
<gene>
    <name evidence="1" type="primary">Necator_chrV.g19127</name>
    <name evidence="1" type="ORF">RB195_014335</name>
</gene>
<name>A0ABR1DZR1_NECAM</name>
<accession>A0ABR1DZR1</accession>